<evidence type="ECO:0000259" key="2">
    <source>
        <dbReference type="Pfam" id="PF13309"/>
    </source>
</evidence>
<evidence type="ECO:0000313" key="3">
    <source>
        <dbReference type="EMBL" id="SEB73961.1"/>
    </source>
</evidence>
<keyword evidence="3" id="KW-0238">DNA-binding</keyword>
<dbReference type="Proteomes" id="UP000199064">
    <property type="component" value="Unassembled WGS sequence"/>
</dbReference>
<dbReference type="PANTHER" id="PTHR35568">
    <property type="entry name" value="TRANSCRIPTIONAL REGULATOR DAUR"/>
    <property type="match status" value="1"/>
</dbReference>
<reference evidence="4" key="1">
    <citation type="submission" date="2016-10" db="EMBL/GenBank/DDBJ databases">
        <authorList>
            <person name="Varghese N."/>
            <person name="Submissions S."/>
        </authorList>
    </citation>
    <scope>NUCLEOTIDE SEQUENCE [LARGE SCALE GENOMIC DNA]</scope>
    <source>
        <strain evidence="4">ES.061</strain>
    </source>
</reference>
<dbReference type="Pfam" id="PF08348">
    <property type="entry name" value="PAS_6"/>
    <property type="match status" value="1"/>
</dbReference>
<accession>A0A1H4LTC5</accession>
<gene>
    <name evidence="3" type="ORF">SAMN05216452_2988</name>
</gene>
<organism evidence="3 4">
    <name type="scientific">Nitratireductor aquibiodomus</name>
    <dbReference type="NCBI Taxonomy" id="204799"/>
    <lineage>
        <taxon>Bacteria</taxon>
        <taxon>Pseudomonadati</taxon>
        <taxon>Pseudomonadota</taxon>
        <taxon>Alphaproteobacteria</taxon>
        <taxon>Hyphomicrobiales</taxon>
        <taxon>Phyllobacteriaceae</taxon>
        <taxon>Nitratireductor</taxon>
    </lineage>
</organism>
<keyword evidence="4" id="KW-1185">Reference proteome</keyword>
<dbReference type="PANTHER" id="PTHR35568:SF1">
    <property type="entry name" value="TRANSCRIPTIONAL REGULATOR DAUR"/>
    <property type="match status" value="1"/>
</dbReference>
<dbReference type="InterPro" id="IPR039446">
    <property type="entry name" value="DauR-like"/>
</dbReference>
<evidence type="ECO:0000313" key="4">
    <source>
        <dbReference type="Proteomes" id="UP000199064"/>
    </source>
</evidence>
<protein>
    <submittedName>
        <fullName evidence="3">Predicted transcriptional regulator YheO, contains PAS and DNA-binding HTH domains</fullName>
    </submittedName>
</protein>
<feature type="domain" description="Transcriptional regulator DauR-like HTH" evidence="2">
    <location>
        <begin position="152"/>
        <end position="212"/>
    </location>
</feature>
<dbReference type="GO" id="GO:0003677">
    <property type="term" value="F:DNA binding"/>
    <property type="evidence" value="ECO:0007669"/>
    <property type="project" value="UniProtKB-KW"/>
</dbReference>
<name>A0A1H4LTC5_9HYPH</name>
<dbReference type="InterPro" id="IPR013559">
    <property type="entry name" value="YheO"/>
</dbReference>
<dbReference type="RefSeq" id="WP_025031676.1">
    <property type="nucleotide sequence ID" value="NZ_FNSL01000001.1"/>
</dbReference>
<dbReference type="AlphaFoldDB" id="A0A1H4LTC5"/>
<dbReference type="InterPro" id="IPR039445">
    <property type="entry name" value="DauR-like_HTH"/>
</dbReference>
<feature type="domain" description="YheO-like" evidence="1">
    <location>
        <begin position="11"/>
        <end position="118"/>
    </location>
</feature>
<proteinExistence type="predicted"/>
<sequence length="239" mass="26931">MTQDTPLDPILRPYAALMETLVAQFGANCQVSLYDMREKRPRLVAYSGTVMEASIGSQLSEKLFTRFQEADNRPSGRLQFTATTPDGRRLSSSITILRGADDETIACMRIDLCIESLMHSIDMLQTFCNFDAPATQQPQFGNTHNEDVIGMVDAVVDEALGRNEALRTQDSRTYRMNIIRELEEKNVFLVKGAVDLIAARMNVSKFTIYNYIERIRNPQDAAATDASLRDVRSRRDGNH</sequence>
<dbReference type="EMBL" id="FNSL01000001">
    <property type="protein sequence ID" value="SEB73961.1"/>
    <property type="molecule type" value="Genomic_DNA"/>
</dbReference>
<dbReference type="Pfam" id="PF13309">
    <property type="entry name" value="HTH_22"/>
    <property type="match status" value="1"/>
</dbReference>
<evidence type="ECO:0000259" key="1">
    <source>
        <dbReference type="Pfam" id="PF08348"/>
    </source>
</evidence>